<reference evidence="4" key="1">
    <citation type="submission" date="2016-11" db="EMBL/GenBank/DDBJ databases">
        <title>Dehalogenimonas formicexedens sp. nov., a chlorinated alkane respiring bacterium isolated from contaminated groundwater.</title>
        <authorList>
            <person name="Key T.A."/>
            <person name="Bowman K.S."/>
            <person name="Lee I."/>
            <person name="Chun J."/>
            <person name="Albuquerque L."/>
            <person name="da Costa M.S."/>
            <person name="Rainey F.A."/>
            <person name="Moe W.M."/>
        </authorList>
    </citation>
    <scope>NUCLEOTIDE SEQUENCE [LARGE SCALE GENOMIC DNA]</scope>
    <source>
        <strain evidence="4">NSZ-14</strain>
    </source>
</reference>
<dbReference type="OrthoDB" id="9777884at2"/>
<organism evidence="3 4">
    <name type="scientific">Dehalogenimonas formicexedens</name>
    <dbReference type="NCBI Taxonomy" id="1839801"/>
    <lineage>
        <taxon>Bacteria</taxon>
        <taxon>Bacillati</taxon>
        <taxon>Chloroflexota</taxon>
        <taxon>Dehalococcoidia</taxon>
        <taxon>Dehalococcoidales</taxon>
        <taxon>Dehalococcoidaceae</taxon>
        <taxon>Dehalogenimonas</taxon>
    </lineage>
</organism>
<dbReference type="KEGG" id="dfo:Dform_00968"/>
<feature type="domain" description="UspA" evidence="2">
    <location>
        <begin position="1"/>
        <end position="140"/>
    </location>
</feature>
<dbReference type="CDD" id="cd00293">
    <property type="entry name" value="USP-like"/>
    <property type="match status" value="1"/>
</dbReference>
<dbReference type="InterPro" id="IPR014729">
    <property type="entry name" value="Rossmann-like_a/b/a_fold"/>
</dbReference>
<dbReference type="PANTHER" id="PTHR46268:SF6">
    <property type="entry name" value="UNIVERSAL STRESS PROTEIN UP12"/>
    <property type="match status" value="1"/>
</dbReference>
<dbReference type="SUPFAM" id="SSF52402">
    <property type="entry name" value="Adenine nucleotide alpha hydrolases-like"/>
    <property type="match status" value="1"/>
</dbReference>
<dbReference type="Proteomes" id="UP000185934">
    <property type="component" value="Chromosome"/>
</dbReference>
<dbReference type="PRINTS" id="PR01438">
    <property type="entry name" value="UNVRSLSTRESS"/>
</dbReference>
<sequence length="142" mass="15290">MFNKILVCLDGSKESEKILPYAEAQAKAFGSQLCLVESVGLGVMQSQDFRAPDLQKKLENEAVGYLAMKAAELRSKGLKAEYSVFRSNEAGESILDCAEEGGYDLIALATHGHCGLVKFLSGSVADHLLHKSNVPLMIIKSG</sequence>
<accession>A0A1P8F751</accession>
<evidence type="ECO:0000256" key="1">
    <source>
        <dbReference type="ARBA" id="ARBA00008791"/>
    </source>
</evidence>
<proteinExistence type="inferred from homology"/>
<evidence type="ECO:0000313" key="4">
    <source>
        <dbReference type="Proteomes" id="UP000185934"/>
    </source>
</evidence>
<dbReference type="InterPro" id="IPR006015">
    <property type="entry name" value="Universal_stress_UspA"/>
</dbReference>
<evidence type="ECO:0000313" key="3">
    <source>
        <dbReference type="EMBL" id="APV44309.1"/>
    </source>
</evidence>
<dbReference type="STRING" id="1839801.Dform_00968"/>
<dbReference type="RefSeq" id="WP_076004006.1">
    <property type="nucleotide sequence ID" value="NZ_CP018258.1"/>
</dbReference>
<gene>
    <name evidence="3" type="ORF">Dform_00968</name>
</gene>
<evidence type="ECO:0000259" key="2">
    <source>
        <dbReference type="Pfam" id="PF00582"/>
    </source>
</evidence>
<dbReference type="EMBL" id="CP018258">
    <property type="protein sequence ID" value="APV44309.1"/>
    <property type="molecule type" value="Genomic_DNA"/>
</dbReference>
<dbReference type="AlphaFoldDB" id="A0A1P8F751"/>
<protein>
    <submittedName>
        <fullName evidence="3">Nucleotide-binding universal stress protein, UspA family</fullName>
    </submittedName>
</protein>
<dbReference type="InterPro" id="IPR006016">
    <property type="entry name" value="UspA"/>
</dbReference>
<dbReference type="PANTHER" id="PTHR46268">
    <property type="entry name" value="STRESS RESPONSE PROTEIN NHAX"/>
    <property type="match status" value="1"/>
</dbReference>
<dbReference type="Gene3D" id="3.40.50.620">
    <property type="entry name" value="HUPs"/>
    <property type="match status" value="1"/>
</dbReference>
<keyword evidence="4" id="KW-1185">Reference proteome</keyword>
<comment type="similarity">
    <text evidence="1">Belongs to the universal stress protein A family.</text>
</comment>
<name>A0A1P8F751_9CHLR</name>
<dbReference type="Pfam" id="PF00582">
    <property type="entry name" value="Usp"/>
    <property type="match status" value="1"/>
</dbReference>